<evidence type="ECO:0000313" key="2">
    <source>
        <dbReference type="Proteomes" id="UP000826254"/>
    </source>
</evidence>
<sequence length="59" mass="6775">MDESHAECLLDELLDRGMIPGDRIDGVERLRDAGEVWRALEYAMNGEISERWPAEAERT</sequence>
<name>A0A8T8WE80_9EURY</name>
<dbReference type="KEGG" id="hmp:K6T50_03000"/>
<dbReference type="AlphaFoldDB" id="A0A8T8WE80"/>
<dbReference type="RefSeq" id="WP_222607948.1">
    <property type="nucleotide sequence ID" value="NZ_CP081958.1"/>
</dbReference>
<protein>
    <submittedName>
        <fullName evidence="1">Uncharacterized protein</fullName>
    </submittedName>
</protein>
<dbReference type="Proteomes" id="UP000826254">
    <property type="component" value="Chromosome"/>
</dbReference>
<dbReference type="EMBL" id="CP081958">
    <property type="protein sequence ID" value="QZP38145.1"/>
    <property type="molecule type" value="Genomic_DNA"/>
</dbReference>
<accession>A0A8T8WE80</accession>
<organism evidence="1 2">
    <name type="scientific">Halobaculum magnesiiphilum</name>
    <dbReference type="NCBI Taxonomy" id="1017351"/>
    <lineage>
        <taxon>Archaea</taxon>
        <taxon>Methanobacteriati</taxon>
        <taxon>Methanobacteriota</taxon>
        <taxon>Stenosarchaea group</taxon>
        <taxon>Halobacteria</taxon>
        <taxon>Halobacteriales</taxon>
        <taxon>Haloferacaceae</taxon>
        <taxon>Halobaculum</taxon>
    </lineage>
</organism>
<gene>
    <name evidence="1" type="ORF">K6T50_03000</name>
</gene>
<dbReference type="GeneID" id="67177076"/>
<reference evidence="1 2" key="1">
    <citation type="journal article" date="2021" name="Int. J. Syst. Evol. Microbiol.">
        <title>Halobaculum halophilum sp. nov. and Halobaculum salinum sp. nov., isolated from salt lake and saline soil.</title>
        <authorList>
            <person name="Cui H.L."/>
            <person name="Shi X.W."/>
            <person name="Yin X.M."/>
            <person name="Yang X.Y."/>
            <person name="Hou J."/>
            <person name="Zhu L."/>
        </authorList>
    </citation>
    <scope>NUCLEOTIDE SEQUENCE [LARGE SCALE GENOMIC DNA]</scope>
    <source>
        <strain evidence="1 2">NBRC 109044</strain>
    </source>
</reference>
<proteinExistence type="predicted"/>
<evidence type="ECO:0000313" key="1">
    <source>
        <dbReference type="EMBL" id="QZP38145.1"/>
    </source>
</evidence>
<keyword evidence="2" id="KW-1185">Reference proteome</keyword>